<protein>
    <submittedName>
        <fullName evidence="1">Uncharacterized protein</fullName>
    </submittedName>
</protein>
<evidence type="ECO:0000313" key="1">
    <source>
        <dbReference type="EMBL" id="MBX55815.1"/>
    </source>
</evidence>
<dbReference type="EMBL" id="GGEC01075331">
    <property type="protein sequence ID" value="MBX55815.1"/>
    <property type="molecule type" value="Transcribed_RNA"/>
</dbReference>
<organism evidence="1">
    <name type="scientific">Rhizophora mucronata</name>
    <name type="common">Asiatic mangrove</name>
    <dbReference type="NCBI Taxonomy" id="61149"/>
    <lineage>
        <taxon>Eukaryota</taxon>
        <taxon>Viridiplantae</taxon>
        <taxon>Streptophyta</taxon>
        <taxon>Embryophyta</taxon>
        <taxon>Tracheophyta</taxon>
        <taxon>Spermatophyta</taxon>
        <taxon>Magnoliopsida</taxon>
        <taxon>eudicotyledons</taxon>
        <taxon>Gunneridae</taxon>
        <taxon>Pentapetalae</taxon>
        <taxon>rosids</taxon>
        <taxon>fabids</taxon>
        <taxon>Malpighiales</taxon>
        <taxon>Rhizophoraceae</taxon>
        <taxon>Rhizophora</taxon>
    </lineage>
</organism>
<name>A0A2P2PMD2_RHIMU</name>
<accession>A0A2P2PMD2</accession>
<dbReference type="AlphaFoldDB" id="A0A2P2PMD2"/>
<reference evidence="1" key="1">
    <citation type="submission" date="2018-02" db="EMBL/GenBank/DDBJ databases">
        <title>Rhizophora mucronata_Transcriptome.</title>
        <authorList>
            <person name="Meera S.P."/>
            <person name="Sreeshan A."/>
            <person name="Augustine A."/>
        </authorList>
    </citation>
    <scope>NUCLEOTIDE SEQUENCE</scope>
    <source>
        <tissue evidence="1">Leaf</tissue>
    </source>
</reference>
<sequence length="53" mass="6225">MAYSRKNGDSNCYWIPSMLMKVIIDKLEQVDIYTSQPYTLLIDEQLVNIIQTQ</sequence>
<proteinExistence type="predicted"/>